<dbReference type="PROSITE" id="PS50928">
    <property type="entry name" value="ABC_TM1"/>
    <property type="match status" value="1"/>
</dbReference>
<evidence type="ECO:0000259" key="8">
    <source>
        <dbReference type="PROSITE" id="PS50928"/>
    </source>
</evidence>
<dbReference type="Gene3D" id="1.10.3720.10">
    <property type="entry name" value="MetI-like"/>
    <property type="match status" value="1"/>
</dbReference>
<dbReference type="RefSeq" id="WP_042666432.1">
    <property type="nucleotide sequence ID" value="NZ_CABLRR010000001.1"/>
</dbReference>
<dbReference type="InterPro" id="IPR035906">
    <property type="entry name" value="MetI-like_sf"/>
</dbReference>
<evidence type="ECO:0000256" key="3">
    <source>
        <dbReference type="ARBA" id="ARBA00022475"/>
    </source>
</evidence>
<evidence type="ECO:0000256" key="6">
    <source>
        <dbReference type="ARBA" id="ARBA00023136"/>
    </source>
</evidence>
<feature type="transmembrane region" description="Helical" evidence="7">
    <location>
        <begin position="151"/>
        <end position="170"/>
    </location>
</feature>
<dbReference type="InterPro" id="IPR000515">
    <property type="entry name" value="MetI-like"/>
</dbReference>
<dbReference type="AlphaFoldDB" id="A0A0D6JM13"/>
<proteinExistence type="inferred from homology"/>
<feature type="transmembrane region" description="Helical" evidence="7">
    <location>
        <begin position="91"/>
        <end position="112"/>
    </location>
</feature>
<evidence type="ECO:0000256" key="4">
    <source>
        <dbReference type="ARBA" id="ARBA00022692"/>
    </source>
</evidence>
<dbReference type="SUPFAM" id="SSF161098">
    <property type="entry name" value="MetI-like"/>
    <property type="match status" value="1"/>
</dbReference>
<gene>
    <name evidence="9" type="primary">ycjO_1</name>
    <name evidence="9" type="ORF">BN996_00112</name>
</gene>
<accession>A0A0D6JM13</accession>
<evidence type="ECO:0000313" key="10">
    <source>
        <dbReference type="Proteomes" id="UP000198902"/>
    </source>
</evidence>
<dbReference type="GO" id="GO:0055085">
    <property type="term" value="P:transmembrane transport"/>
    <property type="evidence" value="ECO:0007669"/>
    <property type="project" value="InterPro"/>
</dbReference>
<feature type="transmembrane region" description="Helical" evidence="7">
    <location>
        <begin position="232"/>
        <end position="253"/>
    </location>
</feature>
<comment type="subcellular location">
    <subcellularLocation>
        <location evidence="1 7">Cell membrane</location>
        <topology evidence="1 7">Multi-pass membrane protein</topology>
    </subcellularLocation>
</comment>
<protein>
    <submittedName>
        <fullName evidence="9">Inner membrane ABC transporter permease protein YcjO</fullName>
    </submittedName>
</protein>
<feature type="transmembrane region" description="Helical" evidence="7">
    <location>
        <begin position="27"/>
        <end position="57"/>
    </location>
</feature>
<dbReference type="Proteomes" id="UP000198902">
    <property type="component" value="Unassembled WGS sequence"/>
</dbReference>
<organism evidence="9 10">
    <name type="scientific">Haloferax massiliensis</name>
    <dbReference type="NCBI Taxonomy" id="1476858"/>
    <lineage>
        <taxon>Archaea</taxon>
        <taxon>Methanobacteriati</taxon>
        <taxon>Methanobacteriota</taxon>
        <taxon>Stenosarchaea group</taxon>
        <taxon>Halobacteria</taxon>
        <taxon>Halobacteriales</taxon>
        <taxon>Haloferacaceae</taxon>
        <taxon>Haloferax</taxon>
    </lineage>
</organism>
<feature type="transmembrane region" description="Helical" evidence="7">
    <location>
        <begin position="280"/>
        <end position="302"/>
    </location>
</feature>
<dbReference type="EMBL" id="CSTE01000001">
    <property type="protein sequence ID" value="CQR48665.1"/>
    <property type="molecule type" value="Genomic_DNA"/>
</dbReference>
<sequence length="314" mass="34703">MSTINKHGSRARELRDEVFEFLSKKKVLAALTILPPMLLFTFVNLVPIVGVIGASFFSINAFSNEWQWIGVANFETLLSSDSFYDALSRSVVYAGGSVVIQVVFGTTLALLLNRSFKFVNIARTFAILPYLIPNAVIGFMALWMLNSQWGIVNQLAVQIGLIQGYVSFFGSQESAMLAAILTSSWKDSIFVTVMVLARLQAIPESFYEAAKMSGATAYQRFRDITLPNLKGVFFIVLLLRAVWMFNTFDYIWVLTQGGPRGATTTAPIYAYNVAFGTSRLGIAAAVSTVLFIVLLVAAVLYFRIFEPSAEVRAE</sequence>
<evidence type="ECO:0000256" key="5">
    <source>
        <dbReference type="ARBA" id="ARBA00022989"/>
    </source>
</evidence>
<keyword evidence="6 7" id="KW-0472">Membrane</keyword>
<dbReference type="Pfam" id="PF00528">
    <property type="entry name" value="BPD_transp_1"/>
    <property type="match status" value="1"/>
</dbReference>
<keyword evidence="4 7" id="KW-0812">Transmembrane</keyword>
<evidence type="ECO:0000256" key="1">
    <source>
        <dbReference type="ARBA" id="ARBA00004651"/>
    </source>
</evidence>
<dbReference type="PANTHER" id="PTHR43005">
    <property type="entry name" value="BLR7065 PROTEIN"/>
    <property type="match status" value="1"/>
</dbReference>
<dbReference type="OrthoDB" id="45815at2157"/>
<keyword evidence="5 7" id="KW-1133">Transmembrane helix</keyword>
<dbReference type="PANTHER" id="PTHR43005:SF1">
    <property type="entry name" value="SPERMIDINE_PUTRESCINE TRANSPORT SYSTEM PERMEASE PROTEIN"/>
    <property type="match status" value="1"/>
</dbReference>
<feature type="domain" description="ABC transmembrane type-1" evidence="8">
    <location>
        <begin position="87"/>
        <end position="301"/>
    </location>
</feature>
<evidence type="ECO:0000256" key="7">
    <source>
        <dbReference type="RuleBase" id="RU363032"/>
    </source>
</evidence>
<keyword evidence="2 7" id="KW-0813">Transport</keyword>
<keyword evidence="10" id="KW-1185">Reference proteome</keyword>
<evidence type="ECO:0000256" key="2">
    <source>
        <dbReference type="ARBA" id="ARBA00022448"/>
    </source>
</evidence>
<reference evidence="10" key="1">
    <citation type="submission" date="2015-03" db="EMBL/GenBank/DDBJ databases">
        <authorList>
            <person name="Urmite Genomes"/>
        </authorList>
    </citation>
    <scope>NUCLEOTIDE SEQUENCE [LARGE SCALE GENOMIC DNA]</scope>
    <source>
        <strain evidence="10">Arc-Hr</strain>
    </source>
</reference>
<dbReference type="GO" id="GO:0005886">
    <property type="term" value="C:plasma membrane"/>
    <property type="evidence" value="ECO:0007669"/>
    <property type="project" value="UniProtKB-SubCell"/>
</dbReference>
<evidence type="ECO:0000313" key="9">
    <source>
        <dbReference type="EMBL" id="CQR48665.1"/>
    </source>
</evidence>
<keyword evidence="3" id="KW-1003">Cell membrane</keyword>
<comment type="similarity">
    <text evidence="7">Belongs to the binding-protein-dependent transport system permease family.</text>
</comment>
<feature type="transmembrane region" description="Helical" evidence="7">
    <location>
        <begin position="124"/>
        <end position="145"/>
    </location>
</feature>
<name>A0A0D6JM13_9EURY</name>
<dbReference type="CDD" id="cd06261">
    <property type="entry name" value="TM_PBP2"/>
    <property type="match status" value="1"/>
</dbReference>